<comment type="caution">
    <text evidence="2">The sequence shown here is derived from an EMBL/GenBank/DDBJ whole genome shotgun (WGS) entry which is preliminary data.</text>
</comment>
<dbReference type="STRING" id="4795.A0A225VV92"/>
<dbReference type="EMBL" id="NBNE01003147">
    <property type="protein sequence ID" value="OWZ08460.1"/>
    <property type="molecule type" value="Genomic_DNA"/>
</dbReference>
<evidence type="ECO:0000256" key="1">
    <source>
        <dbReference type="SAM" id="MobiDB-lite"/>
    </source>
</evidence>
<dbReference type="Proteomes" id="UP000198211">
    <property type="component" value="Unassembled WGS sequence"/>
</dbReference>
<protein>
    <submittedName>
        <fullName evidence="2">Uncharacterized protein</fullName>
    </submittedName>
</protein>
<dbReference type="PANTHER" id="PTHR33324:SF2">
    <property type="entry name" value="MYB_SANT-LIKE DNA-BINDING DOMAIN-CONTAINING PROTEIN"/>
    <property type="match status" value="1"/>
</dbReference>
<dbReference type="PANTHER" id="PTHR33324">
    <property type="entry name" value="EXPRESSED PROTEIN"/>
    <property type="match status" value="1"/>
</dbReference>
<feature type="region of interest" description="Disordered" evidence="1">
    <location>
        <begin position="107"/>
        <end position="195"/>
    </location>
</feature>
<organism evidence="2 3">
    <name type="scientific">Phytophthora megakarya</name>
    <dbReference type="NCBI Taxonomy" id="4795"/>
    <lineage>
        <taxon>Eukaryota</taxon>
        <taxon>Sar</taxon>
        <taxon>Stramenopiles</taxon>
        <taxon>Oomycota</taxon>
        <taxon>Peronosporomycetes</taxon>
        <taxon>Peronosporales</taxon>
        <taxon>Peronosporaceae</taxon>
        <taxon>Phytophthora</taxon>
    </lineage>
</organism>
<dbReference type="OrthoDB" id="167710at2759"/>
<name>A0A225VV92_9STRA</name>
<feature type="compositionally biased region" description="Acidic residues" evidence="1">
    <location>
        <begin position="116"/>
        <end position="125"/>
    </location>
</feature>
<evidence type="ECO:0000313" key="3">
    <source>
        <dbReference type="Proteomes" id="UP000198211"/>
    </source>
</evidence>
<dbReference type="AlphaFoldDB" id="A0A225VV92"/>
<reference evidence="3" key="1">
    <citation type="submission" date="2017-03" db="EMBL/GenBank/DDBJ databases">
        <title>Phytopthora megakarya and P. palmivora, two closely related causual agents of cacao black pod achieved similar genome size and gene model numbers by different mechanisms.</title>
        <authorList>
            <person name="Ali S."/>
            <person name="Shao J."/>
            <person name="Larry D.J."/>
            <person name="Kronmiller B."/>
            <person name="Shen D."/>
            <person name="Strem M.D."/>
            <person name="Melnick R.L."/>
            <person name="Guiltinan M.J."/>
            <person name="Tyler B.M."/>
            <person name="Meinhardt L.W."/>
            <person name="Bailey B.A."/>
        </authorList>
    </citation>
    <scope>NUCLEOTIDE SEQUENCE [LARGE SCALE GENOMIC DNA]</scope>
    <source>
        <strain evidence="3">zdho120</strain>
    </source>
</reference>
<feature type="compositionally biased region" description="Basic and acidic residues" evidence="1">
    <location>
        <begin position="181"/>
        <end position="195"/>
    </location>
</feature>
<gene>
    <name evidence="2" type="ORF">PHMEG_00018992</name>
</gene>
<keyword evidence="3" id="KW-1185">Reference proteome</keyword>
<feature type="compositionally biased region" description="Low complexity" evidence="1">
    <location>
        <begin position="155"/>
        <end position="168"/>
    </location>
</feature>
<sequence length="195" mass="20856">MTTATNYERYCGGDAQSGDTKSAIAGEILQFVVDAGVTTPHWVKDIMTKISSLETTYKTAADWLGATGQGVEEGKQLQDAILSRCSYYYQLDDIMKDRASTTPLMLNTESLNSGSESDDDEESSDDTLRGDASSGGIASDMISISPDAYAINKGPTTSTTTSTAAQQPVTPVPSGVKKPFRRETFNPSSDKRPTV</sequence>
<evidence type="ECO:0000313" key="2">
    <source>
        <dbReference type="EMBL" id="OWZ08460.1"/>
    </source>
</evidence>
<accession>A0A225VV92</accession>
<proteinExistence type="predicted"/>